<gene>
    <name evidence="3" type="ORF">LIP_3442</name>
</gene>
<feature type="compositionally biased region" description="Gly residues" evidence="1">
    <location>
        <begin position="294"/>
        <end position="303"/>
    </location>
</feature>
<protein>
    <submittedName>
        <fullName evidence="3">Uncharacterized protein</fullName>
    </submittedName>
</protein>
<evidence type="ECO:0000313" key="3">
    <source>
        <dbReference type="EMBL" id="BAS29254.1"/>
    </source>
</evidence>
<dbReference type="KEGG" id="lpil:LIP_3442"/>
<keyword evidence="2" id="KW-1133">Transmembrane helix</keyword>
<reference evidence="4" key="1">
    <citation type="submission" date="2015-07" db="EMBL/GenBank/DDBJ databases">
        <title>Complete genome sequence and phylogenetic analysis of Limnochorda pilosa.</title>
        <authorList>
            <person name="Watanabe M."/>
            <person name="Kojima H."/>
            <person name="Fukui M."/>
        </authorList>
    </citation>
    <scope>NUCLEOTIDE SEQUENCE [LARGE SCALE GENOMIC DNA]</scope>
    <source>
        <strain evidence="4">HC45</strain>
    </source>
</reference>
<evidence type="ECO:0000256" key="2">
    <source>
        <dbReference type="SAM" id="Phobius"/>
    </source>
</evidence>
<dbReference type="EMBL" id="AP014924">
    <property type="protein sequence ID" value="BAS29254.1"/>
    <property type="molecule type" value="Genomic_DNA"/>
</dbReference>
<accession>A0A0K2SR12</accession>
<feature type="transmembrane region" description="Helical" evidence="2">
    <location>
        <begin position="254"/>
        <end position="276"/>
    </location>
</feature>
<keyword evidence="4" id="KW-1185">Reference proteome</keyword>
<organism evidence="3 4">
    <name type="scientific">Limnochorda pilosa</name>
    <dbReference type="NCBI Taxonomy" id="1555112"/>
    <lineage>
        <taxon>Bacteria</taxon>
        <taxon>Bacillati</taxon>
        <taxon>Bacillota</taxon>
        <taxon>Limnochordia</taxon>
        <taxon>Limnochordales</taxon>
        <taxon>Limnochordaceae</taxon>
        <taxon>Limnochorda</taxon>
    </lineage>
</organism>
<keyword evidence="2" id="KW-0472">Membrane</keyword>
<name>A0A0K2SR12_LIMPI</name>
<evidence type="ECO:0000313" key="4">
    <source>
        <dbReference type="Proteomes" id="UP000065807"/>
    </source>
</evidence>
<dbReference type="Proteomes" id="UP000065807">
    <property type="component" value="Chromosome"/>
</dbReference>
<dbReference type="RefSeq" id="WP_144440550.1">
    <property type="nucleotide sequence ID" value="NZ_AP014924.1"/>
</dbReference>
<dbReference type="AlphaFoldDB" id="A0A0K2SR12"/>
<feature type="compositionally biased region" description="Low complexity" evidence="1">
    <location>
        <begin position="229"/>
        <end position="243"/>
    </location>
</feature>
<feature type="region of interest" description="Disordered" evidence="1">
    <location>
        <begin position="280"/>
        <end position="330"/>
    </location>
</feature>
<evidence type="ECO:0000256" key="1">
    <source>
        <dbReference type="SAM" id="MobiDB-lite"/>
    </source>
</evidence>
<dbReference type="STRING" id="1555112.LIP_3442"/>
<sequence length="359" mass="38383">MKRQPSRGSIAAALTVVMLLVVVLTPPVRAAAGTSEELRMERLTVDLRPEYDARGEMLAIYQATYVNTAERPATADVALWVPAGARLGETCELTAEGEHVCQLPRVSQAEGVDPGDDGSGSQGLWVRWSMGRALAPGERYRAHMEFYVPVDVSRPERTVTFRYPGSPTVDRIQVHFMRPAAATGFTSDPEPTSGASSGTAPVFYYEMAPNAGTPVTLTARYARSTSEPFAAAAASGEQGSGESRPPSGAPGSMLLSQVGSWGLGVVVLAVLTYFLVRETTGRGRQRTPAHAAARGGGSGGSTAGGARHRHPESPQAGRPSPRRLQPEEERRLARQALLEGRISEATYRELVSDLQEKSR</sequence>
<feature type="region of interest" description="Disordered" evidence="1">
    <location>
        <begin position="229"/>
        <end position="251"/>
    </location>
</feature>
<keyword evidence="2" id="KW-0812">Transmembrane</keyword>
<proteinExistence type="predicted"/>
<reference evidence="4" key="2">
    <citation type="journal article" date="2016" name="Int. J. Syst. Evol. Microbiol.">
        <title>Complete genome sequence and cell structure of Limnochorda pilosa, a Gram-negative spore-former within the phylum Firmicutes.</title>
        <authorList>
            <person name="Watanabe M."/>
            <person name="Kojima H."/>
            <person name="Fukui M."/>
        </authorList>
    </citation>
    <scope>NUCLEOTIDE SEQUENCE [LARGE SCALE GENOMIC DNA]</scope>
    <source>
        <strain evidence="4">HC45</strain>
    </source>
</reference>